<gene>
    <name evidence="1" type="ORF">ACFQ11_21460</name>
</gene>
<keyword evidence="2" id="KW-1185">Reference proteome</keyword>
<dbReference type="EMBL" id="JBHTJA010000045">
    <property type="protein sequence ID" value="MFD0902976.1"/>
    <property type="molecule type" value="Genomic_DNA"/>
</dbReference>
<comment type="caution">
    <text evidence="1">The sequence shown here is derived from an EMBL/GenBank/DDBJ whole genome shotgun (WGS) entry which is preliminary data.</text>
</comment>
<dbReference type="SUPFAM" id="SSF54909">
    <property type="entry name" value="Dimeric alpha+beta barrel"/>
    <property type="match status" value="1"/>
</dbReference>
<evidence type="ECO:0008006" key="3">
    <source>
        <dbReference type="Google" id="ProtNLM"/>
    </source>
</evidence>
<evidence type="ECO:0000313" key="2">
    <source>
        <dbReference type="Proteomes" id="UP001596972"/>
    </source>
</evidence>
<name>A0ABW3ET70_9ACTN</name>
<dbReference type="Gene3D" id="3.30.70.100">
    <property type="match status" value="1"/>
</dbReference>
<dbReference type="Proteomes" id="UP001596972">
    <property type="component" value="Unassembled WGS sequence"/>
</dbReference>
<dbReference type="RefSeq" id="WP_378301300.1">
    <property type="nucleotide sequence ID" value="NZ_JBHTJA010000045.1"/>
</dbReference>
<sequence>MTSILDTVVLPEREADGWLRRCRAEYLPGARERGLRLERVWRSYTGPEQVAVHLLWSLPTPYDFYAMRATAAADPSVTAFWSATDTLAHARERRVLEEVPCDAG</sequence>
<evidence type="ECO:0000313" key="1">
    <source>
        <dbReference type="EMBL" id="MFD0902976.1"/>
    </source>
</evidence>
<accession>A0ABW3ET70</accession>
<organism evidence="1 2">
    <name type="scientific">Actinomadura sediminis</name>
    <dbReference type="NCBI Taxonomy" id="1038904"/>
    <lineage>
        <taxon>Bacteria</taxon>
        <taxon>Bacillati</taxon>
        <taxon>Actinomycetota</taxon>
        <taxon>Actinomycetes</taxon>
        <taxon>Streptosporangiales</taxon>
        <taxon>Thermomonosporaceae</taxon>
        <taxon>Actinomadura</taxon>
    </lineage>
</organism>
<dbReference type="InterPro" id="IPR011008">
    <property type="entry name" value="Dimeric_a/b-barrel"/>
</dbReference>
<reference evidence="2" key="1">
    <citation type="journal article" date="2019" name="Int. J. Syst. Evol. Microbiol.">
        <title>The Global Catalogue of Microorganisms (GCM) 10K type strain sequencing project: providing services to taxonomists for standard genome sequencing and annotation.</title>
        <authorList>
            <consortium name="The Broad Institute Genomics Platform"/>
            <consortium name="The Broad Institute Genome Sequencing Center for Infectious Disease"/>
            <person name="Wu L."/>
            <person name="Ma J."/>
        </authorList>
    </citation>
    <scope>NUCLEOTIDE SEQUENCE [LARGE SCALE GENOMIC DNA]</scope>
    <source>
        <strain evidence="2">JCM 31202</strain>
    </source>
</reference>
<protein>
    <recommendedName>
        <fullName evidence="3">NIPSNAP family protein</fullName>
    </recommendedName>
</protein>
<proteinExistence type="predicted"/>